<evidence type="ECO:0000313" key="4">
    <source>
        <dbReference type="EMBL" id="ABM69341.1"/>
    </source>
</evidence>
<proteinExistence type="predicted"/>
<dbReference type="SMART" id="SM00028">
    <property type="entry name" value="TPR"/>
    <property type="match status" value="2"/>
</dbReference>
<dbReference type="PANTHER" id="PTHR44858:SF1">
    <property type="entry name" value="UDP-N-ACETYLGLUCOSAMINE--PEPTIDE N-ACETYLGLUCOSAMINYLTRANSFERASE SPINDLY-RELATED"/>
    <property type="match status" value="1"/>
</dbReference>
<name>A2BNI0_PROMS</name>
<accession>A2BNI0</accession>
<feature type="repeat" description="TPR" evidence="3">
    <location>
        <begin position="70"/>
        <end position="103"/>
    </location>
</feature>
<dbReference type="Proteomes" id="UP000002590">
    <property type="component" value="Chromosome"/>
</dbReference>
<keyword evidence="2 3" id="KW-0802">TPR repeat</keyword>
<evidence type="ECO:0000256" key="2">
    <source>
        <dbReference type="ARBA" id="ARBA00022803"/>
    </source>
</evidence>
<dbReference type="eggNOG" id="COG0457">
    <property type="taxonomic scope" value="Bacteria"/>
</dbReference>
<dbReference type="InterPro" id="IPR019734">
    <property type="entry name" value="TPR_rpt"/>
</dbReference>
<organism evidence="4 5">
    <name type="scientific">Prochlorococcus marinus (strain AS9601)</name>
    <dbReference type="NCBI Taxonomy" id="146891"/>
    <lineage>
        <taxon>Bacteria</taxon>
        <taxon>Bacillati</taxon>
        <taxon>Cyanobacteriota</taxon>
        <taxon>Cyanophyceae</taxon>
        <taxon>Synechococcales</taxon>
        <taxon>Prochlorococcaceae</taxon>
        <taxon>Prochlorococcus</taxon>
    </lineage>
</organism>
<dbReference type="OrthoDB" id="541937at2"/>
<evidence type="ECO:0000313" key="5">
    <source>
        <dbReference type="Proteomes" id="UP000002590"/>
    </source>
</evidence>
<dbReference type="AlphaFoldDB" id="A2BNI0"/>
<evidence type="ECO:0000256" key="3">
    <source>
        <dbReference type="PROSITE-ProRule" id="PRU00339"/>
    </source>
</evidence>
<dbReference type="RefSeq" id="WP_011817531.1">
    <property type="nucleotide sequence ID" value="NC_008816.1"/>
</dbReference>
<dbReference type="SUPFAM" id="SSF48452">
    <property type="entry name" value="TPR-like"/>
    <property type="match status" value="1"/>
</dbReference>
<dbReference type="HOGENOM" id="CLU_1110630_0_0_3"/>
<evidence type="ECO:0000256" key="1">
    <source>
        <dbReference type="ARBA" id="ARBA00022737"/>
    </source>
</evidence>
<sequence>MKIYPLIVSIFFATTPTIFSDKSKAKSIIPDTNKSIELSAEGDKKRYFYDDHKSAIEDYTESLKFNSKNTYALFSRAYSKSELKDYQGAVEDLNQLLAIDPTNGPALYNRARANANLKRNISAIKDYSKAISKEIELQHSYFNRGILKELIGDAKGACDDWGKGIEKGNRNKRAKNVFAENCLPSNFARFELKTKNNLIMKRARERNLAGDRRGACEDYQLAKSNGYVAPKKYKLFYKVITDPYCFLRTL</sequence>
<dbReference type="InterPro" id="IPR050498">
    <property type="entry name" value="Ycf3"/>
</dbReference>
<dbReference type="GO" id="GO:0009279">
    <property type="term" value="C:cell outer membrane"/>
    <property type="evidence" value="ECO:0007669"/>
    <property type="project" value="TreeGrafter"/>
</dbReference>
<keyword evidence="1" id="KW-0677">Repeat</keyword>
<reference evidence="4 5" key="1">
    <citation type="journal article" date="2007" name="PLoS Genet.">
        <title>Patterns and implications of gene gain and loss in the evolution of Prochlorococcus.</title>
        <authorList>
            <person name="Kettler G.C."/>
            <person name="Martiny A.C."/>
            <person name="Huang K."/>
            <person name="Zucker J."/>
            <person name="Coleman M.L."/>
            <person name="Rodrigue S."/>
            <person name="Chen F."/>
            <person name="Lapidus A."/>
            <person name="Ferriera S."/>
            <person name="Johnson J."/>
            <person name="Steglich C."/>
            <person name="Church G.M."/>
            <person name="Richardson P."/>
            <person name="Chisholm S.W."/>
        </authorList>
    </citation>
    <scope>NUCLEOTIDE SEQUENCE [LARGE SCALE GENOMIC DNA]</scope>
    <source>
        <strain evidence="4 5">AS9601</strain>
    </source>
</reference>
<gene>
    <name evidence="4" type="ordered locus">A9601_00531</name>
</gene>
<dbReference type="Gene3D" id="1.25.40.10">
    <property type="entry name" value="Tetratricopeptide repeat domain"/>
    <property type="match status" value="2"/>
</dbReference>
<dbReference type="STRING" id="146891.A9601_00531"/>
<dbReference type="EMBL" id="CP000551">
    <property type="protein sequence ID" value="ABM69341.1"/>
    <property type="molecule type" value="Genomic_DNA"/>
</dbReference>
<dbReference type="KEGG" id="pmb:A9601_00531"/>
<dbReference type="GO" id="GO:0046813">
    <property type="term" value="P:receptor-mediated virion attachment to host cell"/>
    <property type="evidence" value="ECO:0007669"/>
    <property type="project" value="TreeGrafter"/>
</dbReference>
<dbReference type="PANTHER" id="PTHR44858">
    <property type="entry name" value="TETRATRICOPEPTIDE REPEAT PROTEIN 6"/>
    <property type="match status" value="1"/>
</dbReference>
<dbReference type="InterPro" id="IPR011990">
    <property type="entry name" value="TPR-like_helical_dom_sf"/>
</dbReference>
<dbReference type="Pfam" id="PF13181">
    <property type="entry name" value="TPR_8"/>
    <property type="match status" value="2"/>
</dbReference>
<protein>
    <submittedName>
        <fullName evidence="4">Uncharacterized protein</fullName>
    </submittedName>
</protein>
<dbReference type="PROSITE" id="PS50005">
    <property type="entry name" value="TPR"/>
    <property type="match status" value="1"/>
</dbReference>